<name>A0A9E6ZNL2_9FLAO</name>
<reference evidence="8" key="1">
    <citation type="submission" date="2022-03" db="EMBL/GenBank/DDBJ databases">
        <title>Description of Abyssus ytuae gen. nov., sp. nov., a novel member of the family Flavobacteriaceae isolated from the sediment of Mariana Trench.</title>
        <authorList>
            <person name="Zhang J."/>
            <person name="Xu X."/>
        </authorList>
    </citation>
    <scope>NUCLEOTIDE SEQUENCE</scope>
    <source>
        <strain evidence="8">MT3330</strain>
    </source>
</reference>
<dbReference type="EMBL" id="CP094358">
    <property type="protein sequence ID" value="UOB17640.1"/>
    <property type="molecule type" value="Genomic_DNA"/>
</dbReference>
<dbReference type="PANTHER" id="PTHR10889:SF1">
    <property type="entry name" value="DEOXYRIBOSE-PHOSPHATE ALDOLASE"/>
    <property type="match status" value="1"/>
</dbReference>
<evidence type="ECO:0000256" key="2">
    <source>
        <dbReference type="ARBA" id="ARBA00022490"/>
    </source>
</evidence>
<evidence type="ECO:0000313" key="8">
    <source>
        <dbReference type="EMBL" id="UOB17640.1"/>
    </source>
</evidence>
<keyword evidence="2 7" id="KW-0963">Cytoplasm</keyword>
<dbReference type="EC" id="4.1.2.4" evidence="7"/>
<dbReference type="RefSeq" id="WP_255843245.1">
    <property type="nucleotide sequence ID" value="NZ_CP094358.1"/>
</dbReference>
<feature type="active site" description="Proton donor/acceptor" evidence="7">
    <location>
        <position position="89"/>
    </location>
</feature>
<keyword evidence="3 7" id="KW-0456">Lyase</keyword>
<dbReference type="GO" id="GO:0009264">
    <property type="term" value="P:deoxyribonucleotide catabolic process"/>
    <property type="evidence" value="ECO:0007669"/>
    <property type="project" value="UniProtKB-UniRule"/>
</dbReference>
<keyword evidence="4 7" id="KW-0704">Schiff base</keyword>
<dbReference type="GO" id="GO:0004139">
    <property type="term" value="F:deoxyribose-phosphate aldolase activity"/>
    <property type="evidence" value="ECO:0007669"/>
    <property type="project" value="UniProtKB-UniRule"/>
</dbReference>
<comment type="function">
    <text evidence="6 7">Catalyzes a reversible aldol reaction between acetaldehyde and D-glyceraldehyde 3-phosphate to generate 2-deoxy-D-ribose 5-phosphate.</text>
</comment>
<dbReference type="Pfam" id="PF01791">
    <property type="entry name" value="DeoC"/>
    <property type="match status" value="1"/>
</dbReference>
<proteinExistence type="inferred from homology"/>
<evidence type="ECO:0000256" key="5">
    <source>
        <dbReference type="ARBA" id="ARBA00048791"/>
    </source>
</evidence>
<dbReference type="NCBIfam" id="TIGR00126">
    <property type="entry name" value="deoC"/>
    <property type="match status" value="1"/>
</dbReference>
<organism evidence="8 9">
    <name type="scientific">Abyssalbus ytuae</name>
    <dbReference type="NCBI Taxonomy" id="2926907"/>
    <lineage>
        <taxon>Bacteria</taxon>
        <taxon>Pseudomonadati</taxon>
        <taxon>Bacteroidota</taxon>
        <taxon>Flavobacteriia</taxon>
        <taxon>Flavobacteriales</taxon>
        <taxon>Flavobacteriaceae</taxon>
        <taxon>Abyssalbus</taxon>
    </lineage>
</organism>
<dbReference type="InterPro" id="IPR011343">
    <property type="entry name" value="DeoC"/>
</dbReference>
<dbReference type="KEGG" id="fbm:MQE35_18105"/>
<dbReference type="InterPro" id="IPR013785">
    <property type="entry name" value="Aldolase_TIM"/>
</dbReference>
<dbReference type="GO" id="GO:0006018">
    <property type="term" value="P:2-deoxyribose 1-phosphate catabolic process"/>
    <property type="evidence" value="ECO:0007669"/>
    <property type="project" value="UniProtKB-UniRule"/>
</dbReference>
<comment type="pathway">
    <text evidence="7">Carbohydrate degradation; 2-deoxy-D-ribose 1-phosphate degradation; D-glyceraldehyde 3-phosphate and acetaldehyde from 2-deoxy-alpha-D-ribose 1-phosphate: step 2/2.</text>
</comment>
<evidence type="ECO:0000256" key="3">
    <source>
        <dbReference type="ARBA" id="ARBA00023239"/>
    </source>
</evidence>
<dbReference type="SUPFAM" id="SSF51569">
    <property type="entry name" value="Aldolase"/>
    <property type="match status" value="1"/>
</dbReference>
<evidence type="ECO:0000313" key="9">
    <source>
        <dbReference type="Proteomes" id="UP000831290"/>
    </source>
</evidence>
<dbReference type="GO" id="GO:0016052">
    <property type="term" value="P:carbohydrate catabolic process"/>
    <property type="evidence" value="ECO:0007669"/>
    <property type="project" value="TreeGrafter"/>
</dbReference>
<comment type="catalytic activity">
    <reaction evidence="5 7">
        <text>2-deoxy-D-ribose 5-phosphate = D-glyceraldehyde 3-phosphate + acetaldehyde</text>
        <dbReference type="Rhea" id="RHEA:12821"/>
        <dbReference type="ChEBI" id="CHEBI:15343"/>
        <dbReference type="ChEBI" id="CHEBI:59776"/>
        <dbReference type="ChEBI" id="CHEBI:62877"/>
        <dbReference type="EC" id="4.1.2.4"/>
    </reaction>
</comment>
<dbReference type="GO" id="GO:0005737">
    <property type="term" value="C:cytoplasm"/>
    <property type="evidence" value="ECO:0007669"/>
    <property type="project" value="UniProtKB-SubCell"/>
</dbReference>
<evidence type="ECO:0000256" key="6">
    <source>
        <dbReference type="ARBA" id="ARBA00056337"/>
    </source>
</evidence>
<evidence type="ECO:0000256" key="1">
    <source>
        <dbReference type="ARBA" id="ARBA00010936"/>
    </source>
</evidence>
<evidence type="ECO:0000256" key="4">
    <source>
        <dbReference type="ARBA" id="ARBA00023270"/>
    </source>
</evidence>
<dbReference type="PANTHER" id="PTHR10889">
    <property type="entry name" value="DEOXYRIBOSE-PHOSPHATE ALDOLASE"/>
    <property type="match status" value="1"/>
</dbReference>
<dbReference type="CDD" id="cd00959">
    <property type="entry name" value="DeoC"/>
    <property type="match status" value="1"/>
</dbReference>
<evidence type="ECO:0000256" key="7">
    <source>
        <dbReference type="HAMAP-Rule" id="MF_00114"/>
    </source>
</evidence>
<comment type="similarity">
    <text evidence="1 7">Belongs to the DeoC/FbaB aldolase family. DeoC type 1 subfamily.</text>
</comment>
<feature type="active site" description="Proton donor/acceptor" evidence="7">
    <location>
        <position position="180"/>
    </location>
</feature>
<dbReference type="FunFam" id="3.20.20.70:FF:000044">
    <property type="entry name" value="Deoxyribose-phosphate aldolase"/>
    <property type="match status" value="1"/>
</dbReference>
<protein>
    <recommendedName>
        <fullName evidence="7">Deoxyribose-phosphate aldolase</fullName>
        <shortName evidence="7">DERA</shortName>
        <ecNumber evidence="7">4.1.2.4</ecNumber>
    </recommendedName>
    <alternativeName>
        <fullName evidence="7">2-deoxy-D-ribose 5-phosphate aldolase</fullName>
    </alternativeName>
    <alternativeName>
        <fullName evidence="7">Phosphodeoxyriboaldolase</fullName>
        <shortName evidence="7">Deoxyriboaldolase</shortName>
    </alternativeName>
</protein>
<feature type="active site" description="Schiff-base intermediate with acetaldehyde" evidence="7">
    <location>
        <position position="151"/>
    </location>
</feature>
<dbReference type="Gene3D" id="3.20.20.70">
    <property type="entry name" value="Aldolase class I"/>
    <property type="match status" value="1"/>
</dbReference>
<sequence length="221" mass="24016">MKLNKFIDHTLLKPVATPEEIEILCNEAVKYDFFSVCVNSCHVSFATKLLSDTNVKVCTVVGFPLGAMCTRAKAFEAENAVKDGAAEIDMVMNLGWLKSNRPLKVIQDIAEIKKAIGENVLKVIIETCYLTDEEKKLASELAIKANADFVKTSTGFGNGGATLPDIDIIKKAIHSQAKIKASGGIRDFDTAIQYIKAGVSRIGTSNGINIVTGFHQKTNDY</sequence>
<dbReference type="Proteomes" id="UP000831290">
    <property type="component" value="Chromosome"/>
</dbReference>
<keyword evidence="9" id="KW-1185">Reference proteome</keyword>
<gene>
    <name evidence="7 8" type="primary">deoC</name>
    <name evidence="8" type="ORF">MQE35_18105</name>
</gene>
<comment type="subcellular location">
    <subcellularLocation>
        <location evidence="7">Cytoplasm</location>
    </subcellularLocation>
</comment>
<dbReference type="InterPro" id="IPR028581">
    <property type="entry name" value="DeoC_typeI"/>
</dbReference>
<dbReference type="SMART" id="SM01133">
    <property type="entry name" value="DeoC"/>
    <property type="match status" value="1"/>
</dbReference>
<accession>A0A9E6ZNL2</accession>
<dbReference type="HAMAP" id="MF_00114">
    <property type="entry name" value="DeoC_type1"/>
    <property type="match status" value="1"/>
</dbReference>
<dbReference type="InterPro" id="IPR002915">
    <property type="entry name" value="DeoC/FbaB/LacD_aldolase"/>
</dbReference>
<dbReference type="PIRSF" id="PIRSF001357">
    <property type="entry name" value="DeoC"/>
    <property type="match status" value="1"/>
</dbReference>
<dbReference type="AlphaFoldDB" id="A0A9E6ZNL2"/>